<feature type="transmembrane region" description="Helical" evidence="2">
    <location>
        <begin position="274"/>
        <end position="291"/>
    </location>
</feature>
<evidence type="ECO:0000256" key="1">
    <source>
        <dbReference type="ARBA" id="ARBA00009617"/>
    </source>
</evidence>
<keyword evidence="2" id="KW-1133">Transmembrane helix</keyword>
<feature type="transmembrane region" description="Helical" evidence="2">
    <location>
        <begin position="378"/>
        <end position="399"/>
    </location>
</feature>
<evidence type="ECO:0000256" key="2">
    <source>
        <dbReference type="SAM" id="Phobius"/>
    </source>
</evidence>
<keyword evidence="2" id="KW-0812">Transmembrane</keyword>
<feature type="transmembrane region" description="Helical" evidence="2">
    <location>
        <begin position="244"/>
        <end position="262"/>
    </location>
</feature>
<keyword evidence="4" id="KW-1185">Reference proteome</keyword>
<feature type="transmembrane region" description="Helical" evidence="2">
    <location>
        <begin position="141"/>
        <end position="158"/>
    </location>
</feature>
<gene>
    <name evidence="3" type="ORF">I7X43_02425</name>
</gene>
<evidence type="ECO:0000313" key="3">
    <source>
        <dbReference type="EMBL" id="MBH9551693.1"/>
    </source>
</evidence>
<feature type="transmembrane region" description="Helical" evidence="2">
    <location>
        <begin position="338"/>
        <end position="358"/>
    </location>
</feature>
<accession>A0A931IX93</accession>
<dbReference type="AlphaFoldDB" id="A0A931IX93"/>
<feature type="transmembrane region" description="Helical" evidence="2">
    <location>
        <begin position="164"/>
        <end position="182"/>
    </location>
</feature>
<evidence type="ECO:0000313" key="4">
    <source>
        <dbReference type="Proteomes" id="UP000620139"/>
    </source>
</evidence>
<dbReference type="RefSeq" id="WP_198099295.1">
    <property type="nucleotide sequence ID" value="NZ_JAEDAL010000001.1"/>
</dbReference>
<reference evidence="3" key="1">
    <citation type="submission" date="2020-12" db="EMBL/GenBank/DDBJ databases">
        <title>The genome sequence of Inhella sp. 4Y17.</title>
        <authorList>
            <person name="Liu Y."/>
        </authorList>
    </citation>
    <scope>NUCLEOTIDE SEQUENCE</scope>
    <source>
        <strain evidence="3">4Y10</strain>
    </source>
</reference>
<feature type="transmembrane region" description="Helical" evidence="2">
    <location>
        <begin position="72"/>
        <end position="95"/>
    </location>
</feature>
<dbReference type="InterPro" id="IPR036259">
    <property type="entry name" value="MFS_trans_sf"/>
</dbReference>
<dbReference type="PANTHER" id="PTHR11328:SF24">
    <property type="entry name" value="MAJOR FACILITATOR SUPERFAMILY (MFS) PROFILE DOMAIN-CONTAINING PROTEIN"/>
    <property type="match status" value="1"/>
</dbReference>
<keyword evidence="2" id="KW-0472">Membrane</keyword>
<dbReference type="SUPFAM" id="SSF103473">
    <property type="entry name" value="MFS general substrate transporter"/>
    <property type="match status" value="1"/>
</dbReference>
<name>A0A931IX93_9BURK</name>
<protein>
    <submittedName>
        <fullName evidence="3">MFS transporter</fullName>
    </submittedName>
</protein>
<dbReference type="InterPro" id="IPR039672">
    <property type="entry name" value="MFS_2"/>
</dbReference>
<comment type="caution">
    <text evidence="3">The sequence shown here is derived from an EMBL/GenBank/DDBJ whole genome shotgun (WGS) entry which is preliminary data.</text>
</comment>
<dbReference type="GO" id="GO:0015293">
    <property type="term" value="F:symporter activity"/>
    <property type="evidence" value="ECO:0007669"/>
    <property type="project" value="InterPro"/>
</dbReference>
<dbReference type="Pfam" id="PF13347">
    <property type="entry name" value="MFS_2"/>
    <property type="match status" value="1"/>
</dbReference>
<dbReference type="Proteomes" id="UP000620139">
    <property type="component" value="Unassembled WGS sequence"/>
</dbReference>
<dbReference type="GO" id="GO:0008643">
    <property type="term" value="P:carbohydrate transport"/>
    <property type="evidence" value="ECO:0007669"/>
    <property type="project" value="InterPro"/>
</dbReference>
<dbReference type="Gene3D" id="1.20.1250.20">
    <property type="entry name" value="MFS general substrate transporter like domains"/>
    <property type="match status" value="1"/>
</dbReference>
<comment type="similarity">
    <text evidence="1">Belongs to the sodium:galactoside symporter (TC 2.A.2) family.</text>
</comment>
<feature type="transmembrane region" description="Helical" evidence="2">
    <location>
        <begin position="101"/>
        <end position="121"/>
    </location>
</feature>
<feature type="transmembrane region" description="Helical" evidence="2">
    <location>
        <begin position="212"/>
        <end position="232"/>
    </location>
</feature>
<dbReference type="GO" id="GO:0005886">
    <property type="term" value="C:plasma membrane"/>
    <property type="evidence" value="ECO:0007669"/>
    <property type="project" value="TreeGrafter"/>
</dbReference>
<feature type="transmembrane region" description="Helical" evidence="2">
    <location>
        <begin position="297"/>
        <end position="317"/>
    </location>
</feature>
<organism evidence="3 4">
    <name type="scientific">Inhella gelatinilytica</name>
    <dbReference type="NCBI Taxonomy" id="2795030"/>
    <lineage>
        <taxon>Bacteria</taxon>
        <taxon>Pseudomonadati</taxon>
        <taxon>Pseudomonadota</taxon>
        <taxon>Betaproteobacteria</taxon>
        <taxon>Burkholderiales</taxon>
        <taxon>Sphaerotilaceae</taxon>
        <taxon>Inhella</taxon>
    </lineage>
</organism>
<dbReference type="PANTHER" id="PTHR11328">
    <property type="entry name" value="MAJOR FACILITATOR SUPERFAMILY DOMAIN-CONTAINING PROTEIN"/>
    <property type="match status" value="1"/>
</dbReference>
<sequence>MSTAPWHYGLLGLPLAFVALPLYVSLPAHYAREYGLPLAQLGALLLAARCVDAVADPWIGRQADRWLRPGRWLGVMGGAATLMALCFAGLFFPLPQGGDPLLVWAGGLLVLGYLAYSVLAVTHQAWGARLGGAAVQQTRLVAWREGLGLIGVLAASVLMSQAGWGWTTALLVIGLLLSLLALRRVALPGPEQASAPQALALAWRTPTFRRLLGVYALNGIAAAIPATLLLFFVRDRLQAPEWEAGFLLTYFASAALALPLWLRAVARFGQARAWALGMLLAIAGFIGVLGLEAGDRALFLLVCAVTGAAAGADLAIPGAMLTRVVQRSGLAGQAEGSFFGWWTATTKLNLALAAGLALPLLQGLGYREGARDAASLQALTLCYALLPCLLKALALGLLWRSFGRNKEFL</sequence>
<proteinExistence type="inferred from homology"/>
<feature type="transmembrane region" description="Helical" evidence="2">
    <location>
        <begin position="6"/>
        <end position="26"/>
    </location>
</feature>
<dbReference type="EMBL" id="JAEDAL010000001">
    <property type="protein sequence ID" value="MBH9551693.1"/>
    <property type="molecule type" value="Genomic_DNA"/>
</dbReference>